<accession>A0A238WDQ0</accession>
<feature type="region of interest" description="Disordered" evidence="1">
    <location>
        <begin position="38"/>
        <end position="68"/>
    </location>
</feature>
<evidence type="ECO:0000313" key="3">
    <source>
        <dbReference type="EMBL" id="SNR44394.1"/>
    </source>
</evidence>
<keyword evidence="2" id="KW-0472">Membrane</keyword>
<sequence length="68" mass="6997">MDQLVFPVAVVGSVATLLMVVGMLYLVWISMGDDRHAPALGEAAGTEPPEIDGDAESDAPELAEGEAA</sequence>
<keyword evidence="2" id="KW-0812">Transmembrane</keyword>
<organism evidence="3 4">
    <name type="scientific">Halorubrum vacuolatum</name>
    <name type="common">Natronobacterium vacuolatum</name>
    <dbReference type="NCBI Taxonomy" id="63740"/>
    <lineage>
        <taxon>Archaea</taxon>
        <taxon>Methanobacteriati</taxon>
        <taxon>Methanobacteriota</taxon>
        <taxon>Stenosarchaea group</taxon>
        <taxon>Halobacteria</taxon>
        <taxon>Halobacteriales</taxon>
        <taxon>Haloferacaceae</taxon>
        <taxon>Halorubrum</taxon>
    </lineage>
</organism>
<proteinExistence type="predicted"/>
<feature type="compositionally biased region" description="Acidic residues" evidence="1">
    <location>
        <begin position="49"/>
        <end position="68"/>
    </location>
</feature>
<gene>
    <name evidence="3" type="ORF">SAMN06264855_10733</name>
</gene>
<dbReference type="Proteomes" id="UP000198397">
    <property type="component" value="Unassembled WGS sequence"/>
</dbReference>
<evidence type="ECO:0000256" key="2">
    <source>
        <dbReference type="SAM" id="Phobius"/>
    </source>
</evidence>
<dbReference type="AlphaFoldDB" id="A0A238WDQ0"/>
<protein>
    <submittedName>
        <fullName evidence="3">Uncharacterized protein</fullName>
    </submittedName>
</protein>
<reference evidence="3 4" key="1">
    <citation type="submission" date="2017-06" db="EMBL/GenBank/DDBJ databases">
        <authorList>
            <person name="Kim H.J."/>
            <person name="Triplett B.A."/>
        </authorList>
    </citation>
    <scope>NUCLEOTIDE SEQUENCE [LARGE SCALE GENOMIC DNA]</scope>
    <source>
        <strain evidence="3 4">DSM 8800</strain>
    </source>
</reference>
<keyword evidence="2" id="KW-1133">Transmembrane helix</keyword>
<name>A0A238WDQ0_HALVU</name>
<keyword evidence="4" id="KW-1185">Reference proteome</keyword>
<dbReference type="RefSeq" id="WP_089384577.1">
    <property type="nucleotide sequence ID" value="NZ_FZNQ01000007.1"/>
</dbReference>
<dbReference type="EMBL" id="FZNQ01000007">
    <property type="protein sequence ID" value="SNR44394.1"/>
    <property type="molecule type" value="Genomic_DNA"/>
</dbReference>
<evidence type="ECO:0000256" key="1">
    <source>
        <dbReference type="SAM" id="MobiDB-lite"/>
    </source>
</evidence>
<evidence type="ECO:0000313" key="4">
    <source>
        <dbReference type="Proteomes" id="UP000198397"/>
    </source>
</evidence>
<feature type="transmembrane region" description="Helical" evidence="2">
    <location>
        <begin position="6"/>
        <end position="28"/>
    </location>
</feature>
<dbReference type="OrthoDB" id="323870at2157"/>